<evidence type="ECO:0000256" key="16">
    <source>
        <dbReference type="ARBA" id="ARBA00023316"/>
    </source>
</evidence>
<name>A0ABP3Y8Z5_9FLAO</name>
<feature type="active site" evidence="19">
    <location>
        <position position="161"/>
    </location>
</feature>
<evidence type="ECO:0000256" key="7">
    <source>
        <dbReference type="ARBA" id="ARBA00022490"/>
    </source>
</evidence>
<comment type="cofactor">
    <cofactor evidence="1 19">
        <name>FAD</name>
        <dbReference type="ChEBI" id="CHEBI:57692"/>
    </cofactor>
</comment>
<evidence type="ECO:0000256" key="18">
    <source>
        <dbReference type="ARBA" id="ARBA00048914"/>
    </source>
</evidence>
<dbReference type="Pfam" id="PF01565">
    <property type="entry name" value="FAD_binding_4"/>
    <property type="match status" value="1"/>
</dbReference>
<keyword evidence="7 19" id="KW-0963">Cytoplasm</keyword>
<dbReference type="Gene3D" id="3.30.465.10">
    <property type="match status" value="1"/>
</dbReference>
<dbReference type="SUPFAM" id="SSF56194">
    <property type="entry name" value="Uridine diphospho-N-Acetylenolpyruvylglucosamine reductase, MurB, C-terminal domain"/>
    <property type="match status" value="1"/>
</dbReference>
<comment type="catalytic activity">
    <reaction evidence="18 19">
        <text>UDP-N-acetyl-alpha-D-muramate + NADP(+) = UDP-N-acetyl-3-O-(1-carboxyvinyl)-alpha-D-glucosamine + NADPH + H(+)</text>
        <dbReference type="Rhea" id="RHEA:12248"/>
        <dbReference type="ChEBI" id="CHEBI:15378"/>
        <dbReference type="ChEBI" id="CHEBI:57783"/>
        <dbReference type="ChEBI" id="CHEBI:58349"/>
        <dbReference type="ChEBI" id="CHEBI:68483"/>
        <dbReference type="ChEBI" id="CHEBI:70757"/>
        <dbReference type="EC" id="1.3.1.98"/>
    </reaction>
</comment>
<dbReference type="PANTHER" id="PTHR21071">
    <property type="entry name" value="UDP-N-ACETYLENOLPYRUVOYLGLUCOSAMINE REDUCTASE"/>
    <property type="match status" value="1"/>
</dbReference>
<comment type="subcellular location">
    <subcellularLocation>
        <location evidence="3 19">Cytoplasm</location>
    </subcellularLocation>
</comment>
<dbReference type="PROSITE" id="PS51387">
    <property type="entry name" value="FAD_PCMH"/>
    <property type="match status" value="1"/>
</dbReference>
<keyword evidence="16 19" id="KW-0961">Cell wall biogenesis/degradation</keyword>
<evidence type="ECO:0000256" key="3">
    <source>
        <dbReference type="ARBA" id="ARBA00004496"/>
    </source>
</evidence>
<evidence type="ECO:0000313" key="21">
    <source>
        <dbReference type="EMBL" id="GAA0876609.1"/>
    </source>
</evidence>
<evidence type="ECO:0000256" key="4">
    <source>
        <dbReference type="ARBA" id="ARBA00004752"/>
    </source>
</evidence>
<evidence type="ECO:0000256" key="6">
    <source>
        <dbReference type="ARBA" id="ARBA00015188"/>
    </source>
</evidence>
<protein>
    <recommendedName>
        <fullName evidence="6 19">UDP-N-acetylenolpyruvoylglucosamine reductase</fullName>
        <ecNumber evidence="5 19">1.3.1.98</ecNumber>
    </recommendedName>
    <alternativeName>
        <fullName evidence="17 19">UDP-N-acetylmuramate dehydrogenase</fullName>
    </alternativeName>
</protein>
<evidence type="ECO:0000256" key="12">
    <source>
        <dbReference type="ARBA" id="ARBA00022960"/>
    </source>
</evidence>
<dbReference type="PANTHER" id="PTHR21071:SF4">
    <property type="entry name" value="UDP-N-ACETYLENOLPYRUVOYLGLUCOSAMINE REDUCTASE"/>
    <property type="match status" value="1"/>
</dbReference>
<evidence type="ECO:0000313" key="22">
    <source>
        <dbReference type="Proteomes" id="UP001501126"/>
    </source>
</evidence>
<gene>
    <name evidence="19 21" type="primary">murB</name>
    <name evidence="21" type="ORF">GCM10009118_30190</name>
</gene>
<keyword evidence="12 19" id="KW-0133">Cell shape</keyword>
<keyword evidence="10 19" id="KW-0274">FAD</keyword>
<keyword evidence="22" id="KW-1185">Reference proteome</keyword>
<evidence type="ECO:0000256" key="9">
    <source>
        <dbReference type="ARBA" id="ARBA00022630"/>
    </source>
</evidence>
<dbReference type="NCBIfam" id="TIGR00179">
    <property type="entry name" value="murB"/>
    <property type="match status" value="1"/>
</dbReference>
<keyword evidence="13 19" id="KW-0573">Peptidoglycan synthesis</keyword>
<dbReference type="InterPro" id="IPR036318">
    <property type="entry name" value="FAD-bd_PCMH-like_sf"/>
</dbReference>
<accession>A0ABP3Y8Z5</accession>
<keyword evidence="9 19" id="KW-0285">Flavoprotein</keyword>
<feature type="active site" description="Proton donor" evidence="19">
    <location>
        <position position="235"/>
    </location>
</feature>
<organism evidence="21 22">
    <name type="scientific">Wandonia haliotis</name>
    <dbReference type="NCBI Taxonomy" id="574963"/>
    <lineage>
        <taxon>Bacteria</taxon>
        <taxon>Pseudomonadati</taxon>
        <taxon>Bacteroidota</taxon>
        <taxon>Flavobacteriia</taxon>
        <taxon>Flavobacteriales</taxon>
        <taxon>Crocinitomicaceae</taxon>
        <taxon>Wandonia</taxon>
    </lineage>
</organism>
<dbReference type="InterPro" id="IPR011601">
    <property type="entry name" value="MurB_C"/>
</dbReference>
<dbReference type="InterPro" id="IPR006094">
    <property type="entry name" value="Oxid_FAD_bind_N"/>
</dbReference>
<dbReference type="RefSeq" id="WP_343789802.1">
    <property type="nucleotide sequence ID" value="NZ_BAAAFH010000022.1"/>
</dbReference>
<evidence type="ECO:0000256" key="2">
    <source>
        <dbReference type="ARBA" id="ARBA00003921"/>
    </source>
</evidence>
<dbReference type="NCBIfam" id="NF000755">
    <property type="entry name" value="PRK00046.1"/>
    <property type="match status" value="1"/>
</dbReference>
<keyword evidence="14 19" id="KW-0560">Oxidoreductase</keyword>
<evidence type="ECO:0000256" key="8">
    <source>
        <dbReference type="ARBA" id="ARBA00022618"/>
    </source>
</evidence>
<dbReference type="Gene3D" id="3.90.78.10">
    <property type="entry name" value="UDP-N-acetylenolpyruvoylglucosamine reductase, C-terminal domain"/>
    <property type="match status" value="1"/>
</dbReference>
<dbReference type="InterPro" id="IPR036635">
    <property type="entry name" value="MurB_C_sf"/>
</dbReference>
<comment type="pathway">
    <text evidence="4 19">Cell wall biogenesis; peptidoglycan biosynthesis.</text>
</comment>
<dbReference type="InterPro" id="IPR016166">
    <property type="entry name" value="FAD-bd_PCMH"/>
</dbReference>
<keyword evidence="15 19" id="KW-0131">Cell cycle</keyword>
<evidence type="ECO:0000256" key="11">
    <source>
        <dbReference type="ARBA" id="ARBA00022857"/>
    </source>
</evidence>
<dbReference type="Proteomes" id="UP001501126">
    <property type="component" value="Unassembled WGS sequence"/>
</dbReference>
<evidence type="ECO:0000256" key="5">
    <source>
        <dbReference type="ARBA" id="ARBA00012518"/>
    </source>
</evidence>
<comment type="caution">
    <text evidence="21">The sequence shown here is derived from an EMBL/GenBank/DDBJ whole genome shotgun (WGS) entry which is preliminary data.</text>
</comment>
<dbReference type="HAMAP" id="MF_00037">
    <property type="entry name" value="MurB"/>
    <property type="match status" value="1"/>
</dbReference>
<evidence type="ECO:0000256" key="19">
    <source>
        <dbReference type="HAMAP-Rule" id="MF_00037"/>
    </source>
</evidence>
<reference evidence="22" key="1">
    <citation type="journal article" date="2019" name="Int. J. Syst. Evol. Microbiol.">
        <title>The Global Catalogue of Microorganisms (GCM) 10K type strain sequencing project: providing services to taxonomists for standard genome sequencing and annotation.</title>
        <authorList>
            <consortium name="The Broad Institute Genomics Platform"/>
            <consortium name="The Broad Institute Genome Sequencing Center for Infectious Disease"/>
            <person name="Wu L."/>
            <person name="Ma J."/>
        </authorList>
    </citation>
    <scope>NUCLEOTIDE SEQUENCE [LARGE SCALE GENOMIC DNA]</scope>
    <source>
        <strain evidence="22">JCM 16083</strain>
    </source>
</reference>
<dbReference type="InterPro" id="IPR003170">
    <property type="entry name" value="MurB"/>
</dbReference>
<keyword evidence="8 19" id="KW-0132">Cell division</keyword>
<evidence type="ECO:0000259" key="20">
    <source>
        <dbReference type="PROSITE" id="PS51387"/>
    </source>
</evidence>
<sequence>MFQQDTKLQPYNTFGLNVTAKYFASFDSTDRLRLLLQNLPTENFLILGGGSNLLFTQSYNGTVLRNEVKGIEKVREDEDFVYVKAGGGEVWHNFVLYTIDKGWGGIENLSLIPGSVGASPMQNIGAYGVEIKDVFEELEAYHIPTGEIHTFTTESCQFGYRESVFKRKLKGQYILLNVTYRLSKKPIVNTRYGAITDELQKAGITSPTIKDVSDAVIRIRQSKLPNPAEIGNAGSFFKNPVVEKAILEKIKVKYPEIPLYPVDDHSVKIPAGWLIEKAGWKGKRFGNYGVHTQQALVLVNYSDANGKDIFNLSQEIIDSVKSGFGIELEREVNII</sequence>
<keyword evidence="11 19" id="KW-0521">NADP</keyword>
<dbReference type="InterPro" id="IPR016169">
    <property type="entry name" value="FAD-bd_PCMH_sub2"/>
</dbReference>
<dbReference type="Gene3D" id="3.30.43.10">
    <property type="entry name" value="Uridine Diphospho-n-acetylenolpyruvylglucosamine Reductase, domain 2"/>
    <property type="match status" value="1"/>
</dbReference>
<comment type="similarity">
    <text evidence="19">Belongs to the MurB family.</text>
</comment>
<proteinExistence type="inferred from homology"/>
<evidence type="ECO:0000256" key="13">
    <source>
        <dbReference type="ARBA" id="ARBA00022984"/>
    </source>
</evidence>
<dbReference type="EMBL" id="BAAAFH010000022">
    <property type="protein sequence ID" value="GAA0876609.1"/>
    <property type="molecule type" value="Genomic_DNA"/>
</dbReference>
<comment type="function">
    <text evidence="2 19">Cell wall formation.</text>
</comment>
<evidence type="ECO:0000256" key="15">
    <source>
        <dbReference type="ARBA" id="ARBA00023306"/>
    </source>
</evidence>
<evidence type="ECO:0000256" key="17">
    <source>
        <dbReference type="ARBA" id="ARBA00031026"/>
    </source>
</evidence>
<feature type="active site" evidence="19">
    <location>
        <position position="331"/>
    </location>
</feature>
<evidence type="ECO:0000256" key="10">
    <source>
        <dbReference type="ARBA" id="ARBA00022827"/>
    </source>
</evidence>
<dbReference type="SUPFAM" id="SSF56176">
    <property type="entry name" value="FAD-binding/transporter-associated domain-like"/>
    <property type="match status" value="1"/>
</dbReference>
<evidence type="ECO:0000256" key="1">
    <source>
        <dbReference type="ARBA" id="ARBA00001974"/>
    </source>
</evidence>
<evidence type="ECO:0000256" key="14">
    <source>
        <dbReference type="ARBA" id="ARBA00023002"/>
    </source>
</evidence>
<feature type="domain" description="FAD-binding PCMH-type" evidence="20">
    <location>
        <begin position="15"/>
        <end position="185"/>
    </location>
</feature>
<dbReference type="InterPro" id="IPR016167">
    <property type="entry name" value="FAD-bd_PCMH_sub1"/>
</dbReference>
<dbReference type="EC" id="1.3.1.98" evidence="5 19"/>
<dbReference type="NCBIfam" id="NF010478">
    <property type="entry name" value="PRK13903.1"/>
    <property type="match status" value="1"/>
</dbReference>
<dbReference type="Pfam" id="PF02873">
    <property type="entry name" value="MurB_C"/>
    <property type="match status" value="1"/>
</dbReference>